<sequence length="111" mass="12853">MAMKFTLYSRVILETNKIRVEFASVRCLRPILVPLNNDEIDKEVDEAHQNFRCLRPILVPLNNDEIDKEVDQAHQRKQLAKVVEIVTINIIPNQPFTTVSNTKAMKFHALL</sequence>
<protein>
    <submittedName>
        <fullName evidence="1">Uncharacterized protein</fullName>
    </submittedName>
</protein>
<proteinExistence type="predicted"/>
<accession>A0A834X1L8</accession>
<comment type="caution">
    <text evidence="1">The sequence shown here is derived from an EMBL/GenBank/DDBJ whole genome shotgun (WGS) entry which is preliminary data.</text>
</comment>
<evidence type="ECO:0000313" key="2">
    <source>
        <dbReference type="Proteomes" id="UP000634136"/>
    </source>
</evidence>
<keyword evidence="2" id="KW-1185">Reference proteome</keyword>
<organism evidence="1 2">
    <name type="scientific">Senna tora</name>
    <dbReference type="NCBI Taxonomy" id="362788"/>
    <lineage>
        <taxon>Eukaryota</taxon>
        <taxon>Viridiplantae</taxon>
        <taxon>Streptophyta</taxon>
        <taxon>Embryophyta</taxon>
        <taxon>Tracheophyta</taxon>
        <taxon>Spermatophyta</taxon>
        <taxon>Magnoliopsida</taxon>
        <taxon>eudicotyledons</taxon>
        <taxon>Gunneridae</taxon>
        <taxon>Pentapetalae</taxon>
        <taxon>rosids</taxon>
        <taxon>fabids</taxon>
        <taxon>Fabales</taxon>
        <taxon>Fabaceae</taxon>
        <taxon>Caesalpinioideae</taxon>
        <taxon>Cassia clade</taxon>
        <taxon>Senna</taxon>
    </lineage>
</organism>
<dbReference type="AlphaFoldDB" id="A0A834X1L8"/>
<gene>
    <name evidence="1" type="ORF">G2W53_010761</name>
</gene>
<dbReference type="EMBL" id="JAAIUW010000004">
    <property type="protein sequence ID" value="KAF7835902.1"/>
    <property type="molecule type" value="Genomic_DNA"/>
</dbReference>
<evidence type="ECO:0000313" key="1">
    <source>
        <dbReference type="EMBL" id="KAF7835902.1"/>
    </source>
</evidence>
<reference evidence="1" key="1">
    <citation type="submission" date="2020-09" db="EMBL/GenBank/DDBJ databases">
        <title>Genome-Enabled Discovery of Anthraquinone Biosynthesis in Senna tora.</title>
        <authorList>
            <person name="Kang S.-H."/>
            <person name="Pandey R.P."/>
            <person name="Lee C.-M."/>
            <person name="Sim J.-S."/>
            <person name="Jeong J.-T."/>
            <person name="Choi B.-S."/>
            <person name="Jung M."/>
            <person name="Ginzburg D."/>
            <person name="Zhao K."/>
            <person name="Won S.Y."/>
            <person name="Oh T.-J."/>
            <person name="Yu Y."/>
            <person name="Kim N.-H."/>
            <person name="Lee O.R."/>
            <person name="Lee T.-H."/>
            <person name="Bashyal P."/>
            <person name="Kim T.-S."/>
            <person name="Lee W.-H."/>
            <person name="Kawkins C."/>
            <person name="Kim C.-K."/>
            <person name="Kim J.S."/>
            <person name="Ahn B.O."/>
            <person name="Rhee S.Y."/>
            <person name="Sohng J.K."/>
        </authorList>
    </citation>
    <scope>NUCLEOTIDE SEQUENCE</scope>
    <source>
        <tissue evidence="1">Leaf</tissue>
    </source>
</reference>
<dbReference type="Proteomes" id="UP000634136">
    <property type="component" value="Unassembled WGS sequence"/>
</dbReference>
<name>A0A834X1L8_9FABA</name>